<reference evidence="4" key="1">
    <citation type="journal article" date="2020" name="mSystems">
        <title>Genome- and Community-Level Interaction Insights into Carbon Utilization and Element Cycling Functions of Hydrothermarchaeota in Hydrothermal Sediment.</title>
        <authorList>
            <person name="Zhou Z."/>
            <person name="Liu Y."/>
            <person name="Xu W."/>
            <person name="Pan J."/>
            <person name="Luo Z.H."/>
            <person name="Li M."/>
        </authorList>
    </citation>
    <scope>NUCLEOTIDE SEQUENCE [LARGE SCALE GENOMIC DNA]</scope>
    <source>
        <strain evidence="4">SpSt-418</strain>
    </source>
</reference>
<proteinExistence type="inferred from homology"/>
<dbReference type="Pfam" id="PF03749">
    <property type="entry name" value="SfsA"/>
    <property type="match status" value="1"/>
</dbReference>
<dbReference type="InterPro" id="IPR005224">
    <property type="entry name" value="SfsA"/>
</dbReference>
<dbReference type="PANTHER" id="PTHR30545:SF2">
    <property type="entry name" value="SUGAR FERMENTATION STIMULATION PROTEIN A"/>
    <property type="match status" value="1"/>
</dbReference>
<dbReference type="CDD" id="cd22359">
    <property type="entry name" value="SfsA-like_bacterial"/>
    <property type="match status" value="1"/>
</dbReference>
<dbReference type="Gene3D" id="2.40.50.580">
    <property type="match status" value="1"/>
</dbReference>
<dbReference type="HAMAP" id="MF_00095">
    <property type="entry name" value="SfsA"/>
    <property type="match status" value="1"/>
</dbReference>
<dbReference type="AlphaFoldDB" id="A0A7C3PHA9"/>
<dbReference type="EMBL" id="DSRU01000318">
    <property type="protein sequence ID" value="HFN00334.1"/>
    <property type="molecule type" value="Genomic_DNA"/>
</dbReference>
<feature type="domain" description="Sugar fermentation stimulation protein C-terminal" evidence="2">
    <location>
        <begin position="90"/>
        <end position="227"/>
    </location>
</feature>
<dbReference type="InterPro" id="IPR041465">
    <property type="entry name" value="SfsA_N"/>
</dbReference>
<gene>
    <name evidence="1 4" type="primary">sfsA</name>
    <name evidence="4" type="ORF">ENR64_21825</name>
</gene>
<feature type="domain" description="SfsA N-terminal OB" evidence="3">
    <location>
        <begin position="17"/>
        <end position="79"/>
    </location>
</feature>
<sequence>MTDFLHPYPPLQRGTLIKRYKRFFADILLDSGETVTAHCPNTGPMTGVCIPGSPVWVSESDNPKRKLRYTWEIIEVNDNQPTLVGVNTGLPNRVVYQALKQQAIAELSGYQEIRMEVPYGRDRKSRIDFLLSGGDRPIYVEVKNTTWVQGPLALFPDTVTTRGQKHLQELTDLVPAARAVMLYFINRDDCPEFAPGDSADVQYGKLFRAAISAGVEVLPCRFSVSPEGVRYRGLAQLKL</sequence>
<accession>A0A7C3PHA9</accession>
<dbReference type="Pfam" id="PF17746">
    <property type="entry name" value="SfsA_N"/>
    <property type="match status" value="1"/>
</dbReference>
<evidence type="ECO:0000259" key="2">
    <source>
        <dbReference type="Pfam" id="PF03749"/>
    </source>
</evidence>
<evidence type="ECO:0000256" key="1">
    <source>
        <dbReference type="HAMAP-Rule" id="MF_00095"/>
    </source>
</evidence>
<evidence type="ECO:0000313" key="4">
    <source>
        <dbReference type="EMBL" id="HFN00334.1"/>
    </source>
</evidence>
<comment type="similarity">
    <text evidence="1">Belongs to the SfsA family.</text>
</comment>
<name>A0A7C3PHA9_9CYAN</name>
<dbReference type="NCBIfam" id="TIGR00230">
    <property type="entry name" value="sfsA"/>
    <property type="match status" value="1"/>
</dbReference>
<comment type="caution">
    <text evidence="4">The sequence shown here is derived from an EMBL/GenBank/DDBJ whole genome shotgun (WGS) entry which is preliminary data.</text>
</comment>
<dbReference type="PANTHER" id="PTHR30545">
    <property type="entry name" value="SUGAR FERMENTATION STIMULATION PROTEIN A"/>
    <property type="match status" value="1"/>
</dbReference>
<dbReference type="FunFam" id="2.40.50.580:FF:000001">
    <property type="entry name" value="Sugar fermentation stimulation protein A"/>
    <property type="match status" value="1"/>
</dbReference>
<organism evidence="4">
    <name type="scientific">Oscillatoriales cyanobacterium SpSt-418</name>
    <dbReference type="NCBI Taxonomy" id="2282169"/>
    <lineage>
        <taxon>Bacteria</taxon>
        <taxon>Bacillati</taxon>
        <taxon>Cyanobacteriota</taxon>
        <taxon>Cyanophyceae</taxon>
        <taxon>Oscillatoriophycideae</taxon>
        <taxon>Oscillatoriales</taxon>
    </lineage>
</organism>
<protein>
    <recommendedName>
        <fullName evidence="1">Sugar fermentation stimulation protein homolog</fullName>
    </recommendedName>
</protein>
<dbReference type="InterPro" id="IPR040452">
    <property type="entry name" value="SfsA_C"/>
</dbReference>
<dbReference type="Gene3D" id="3.40.1350.60">
    <property type="match status" value="1"/>
</dbReference>
<evidence type="ECO:0000259" key="3">
    <source>
        <dbReference type="Pfam" id="PF17746"/>
    </source>
</evidence>
<dbReference type="GO" id="GO:0003677">
    <property type="term" value="F:DNA binding"/>
    <property type="evidence" value="ECO:0007669"/>
    <property type="project" value="InterPro"/>
</dbReference>